<name>A0A5C0AXJ4_9BURK</name>
<dbReference type="Pfam" id="PF18660">
    <property type="entry name" value="Tsi6"/>
    <property type="match status" value="1"/>
</dbReference>
<feature type="domain" description="Tsi6" evidence="1">
    <location>
        <begin position="45"/>
        <end position="124"/>
    </location>
</feature>
<dbReference type="AlphaFoldDB" id="A0A5C0AXJ4"/>
<gene>
    <name evidence="2" type="ORF">FXN63_14250</name>
</gene>
<dbReference type="Proteomes" id="UP000325161">
    <property type="component" value="Chromosome"/>
</dbReference>
<reference evidence="2 3" key="1">
    <citation type="submission" date="2019-08" db="EMBL/GenBank/DDBJ databases">
        <title>Amphibian skin-associated Pigmentiphaga: genome sequence and occurrence across geography and hosts.</title>
        <authorList>
            <person name="Bletz M.C."/>
            <person name="Bunk B."/>
            <person name="Sproeer C."/>
            <person name="Biwer P."/>
            <person name="Reiter S."/>
            <person name="Rabemananjara F.C.E."/>
            <person name="Schulz S."/>
            <person name="Overmann J."/>
            <person name="Vences M."/>
        </authorList>
    </citation>
    <scope>NUCLEOTIDE SEQUENCE [LARGE SCALE GENOMIC DNA]</scope>
    <source>
        <strain evidence="2 3">Mada1488</strain>
    </source>
</reference>
<dbReference type="EMBL" id="CP043046">
    <property type="protein sequence ID" value="QEI06865.1"/>
    <property type="molecule type" value="Genomic_DNA"/>
</dbReference>
<evidence type="ECO:0000259" key="1">
    <source>
        <dbReference type="Pfam" id="PF18660"/>
    </source>
</evidence>
<dbReference type="RefSeq" id="WP_148815896.1">
    <property type="nucleotide sequence ID" value="NZ_CP043046.1"/>
</dbReference>
<evidence type="ECO:0000313" key="3">
    <source>
        <dbReference type="Proteomes" id="UP000325161"/>
    </source>
</evidence>
<protein>
    <recommendedName>
        <fullName evidence="1">Tsi6 domain-containing protein</fullName>
    </recommendedName>
</protein>
<accession>A0A5C0AXJ4</accession>
<proteinExistence type="predicted"/>
<organism evidence="2 3">
    <name type="scientific">Pigmentiphaga aceris</name>
    <dbReference type="NCBI Taxonomy" id="1940612"/>
    <lineage>
        <taxon>Bacteria</taxon>
        <taxon>Pseudomonadati</taxon>
        <taxon>Pseudomonadota</taxon>
        <taxon>Betaproteobacteria</taxon>
        <taxon>Burkholderiales</taxon>
        <taxon>Alcaligenaceae</taxon>
        <taxon>Pigmentiphaga</taxon>
    </lineage>
</organism>
<sequence length="148" mass="16463">MSSSHSVRSDLPTTRRSLLSKLKASGPVLKLRMLLKESAGVGLQPVDYLDEALALCRQRRRRFPGAQLYSAIENQLNYLRGVVVGKQTDRSRLRDIALDRFARGGMDGVDAVFARALKNAAHIGHRLEGDLPMDTQGLRRAARRVRQG</sequence>
<keyword evidence="3" id="KW-1185">Reference proteome</keyword>
<dbReference type="InterPro" id="IPR040818">
    <property type="entry name" value="Tsi6"/>
</dbReference>
<evidence type="ECO:0000313" key="2">
    <source>
        <dbReference type="EMBL" id="QEI06865.1"/>
    </source>
</evidence>
<dbReference type="KEGG" id="pacr:FXN63_14250"/>